<protein>
    <recommendedName>
        <fullName evidence="9">RNA cytidine acetyltransferase</fullName>
        <ecNumber evidence="9">2.3.1.-</ecNumber>
    </recommendedName>
    <alternativeName>
        <fullName evidence="9">18S rRNA cytosine acetyltransferase</fullName>
    </alternativeName>
</protein>
<feature type="domain" description="Possible tRNA binding" evidence="14">
    <location>
        <begin position="822"/>
        <end position="987"/>
    </location>
</feature>
<evidence type="ECO:0000256" key="1">
    <source>
        <dbReference type="ARBA" id="ARBA00004604"/>
    </source>
</evidence>
<evidence type="ECO:0000259" key="12">
    <source>
        <dbReference type="Pfam" id="PF08351"/>
    </source>
</evidence>
<dbReference type="InterPro" id="IPR013562">
    <property type="entry name" value="TmcA/NAT10_N"/>
</dbReference>
<keyword evidence="6 9" id="KW-0067">ATP-binding</keyword>
<dbReference type="Proteomes" id="UP000244811">
    <property type="component" value="Chromosome 2"/>
</dbReference>
<feature type="domain" description="TcmA/NAT10 helicase" evidence="11">
    <location>
        <begin position="278"/>
        <end position="464"/>
    </location>
</feature>
<feature type="region of interest" description="Disordered" evidence="10">
    <location>
        <begin position="546"/>
        <end position="572"/>
    </location>
</feature>
<keyword evidence="5 9" id="KW-0547">Nucleotide-binding</keyword>
<evidence type="ECO:0000313" key="15">
    <source>
        <dbReference type="EMBL" id="UKK02219.2"/>
    </source>
</evidence>
<dbReference type="Pfam" id="PF05127">
    <property type="entry name" value="NAT10_TcmA_helicase"/>
    <property type="match status" value="1"/>
</dbReference>
<keyword evidence="2 9" id="KW-0698">rRNA processing</keyword>
<dbReference type="GO" id="GO:0005524">
    <property type="term" value="F:ATP binding"/>
    <property type="evidence" value="ECO:0007669"/>
    <property type="project" value="UniProtKB-UniRule"/>
</dbReference>
<feature type="domain" description="N-acetyltransferase" evidence="13">
    <location>
        <begin position="508"/>
        <end position="795"/>
    </location>
</feature>
<dbReference type="InterPro" id="IPR007807">
    <property type="entry name" value="TcmA/NAT10_helicase"/>
</dbReference>
<dbReference type="Gene3D" id="3.40.630.30">
    <property type="match status" value="1"/>
</dbReference>
<comment type="similarity">
    <text evidence="9">Belongs to the RNA cytidine acetyltransferase family. NAT10 subfamily.</text>
</comment>
<dbReference type="GO" id="GO:0000049">
    <property type="term" value="F:tRNA binding"/>
    <property type="evidence" value="ECO:0007669"/>
    <property type="project" value="TreeGrafter"/>
</dbReference>
<dbReference type="InterPro" id="IPR033688">
    <property type="entry name" value="NAT10"/>
</dbReference>
<dbReference type="PANTHER" id="PTHR10925:SF5">
    <property type="entry name" value="RNA CYTIDINE ACETYLTRANSFERASE"/>
    <property type="match status" value="1"/>
</dbReference>
<dbReference type="GO" id="GO:1990883">
    <property type="term" value="F:18S rRNA cytidine N-acetyltransferase activity"/>
    <property type="evidence" value="ECO:0007669"/>
    <property type="project" value="TreeGrafter"/>
</dbReference>
<reference evidence="15" key="1">
    <citation type="submission" date="2022-07" db="EMBL/GenBank/DDBJ databases">
        <title>Evaluation of T. orientalis genome assembly methods using nanopore sequencing and analysis of variation between genomes.</title>
        <authorList>
            <person name="Yam J."/>
            <person name="Micallef M.L."/>
            <person name="Liu M."/>
            <person name="Djordjevic S.P."/>
            <person name="Bogema D.R."/>
            <person name="Jenkins C."/>
        </authorList>
    </citation>
    <scope>NUCLEOTIDE SEQUENCE</scope>
    <source>
        <strain evidence="15">Goon Nure</strain>
    </source>
</reference>
<evidence type="ECO:0000256" key="2">
    <source>
        <dbReference type="ARBA" id="ARBA00022552"/>
    </source>
</evidence>
<feature type="region of interest" description="Disordered" evidence="10">
    <location>
        <begin position="589"/>
        <end position="619"/>
    </location>
</feature>
<gene>
    <name evidence="15" type="ORF">MACK_001574</name>
</gene>
<keyword evidence="4 9" id="KW-0819">tRNA processing</keyword>
<dbReference type="EMBL" id="CP056071">
    <property type="protein sequence ID" value="UKK02219.2"/>
    <property type="molecule type" value="Genomic_DNA"/>
</dbReference>
<keyword evidence="8 9" id="KW-0012">Acyltransferase</keyword>
<dbReference type="GO" id="GO:0051391">
    <property type="term" value="P:tRNA acetylation"/>
    <property type="evidence" value="ECO:0007669"/>
    <property type="project" value="UniProtKB-UniRule"/>
</dbReference>
<dbReference type="AlphaFoldDB" id="A0A976MEQ4"/>
<comment type="catalytic activity">
    <reaction evidence="9">
        <text>a cytidine in tRNA + acetyl-CoA + ATP + H2O = an N(4)-acetylcytidine in tRNA + ADP + phosphate + CoA + H(+)</text>
        <dbReference type="Rhea" id="RHEA:53876"/>
        <dbReference type="Rhea" id="RHEA-COMP:13670"/>
        <dbReference type="Rhea" id="RHEA-COMP:13671"/>
        <dbReference type="ChEBI" id="CHEBI:15377"/>
        <dbReference type="ChEBI" id="CHEBI:15378"/>
        <dbReference type="ChEBI" id="CHEBI:30616"/>
        <dbReference type="ChEBI" id="CHEBI:43474"/>
        <dbReference type="ChEBI" id="CHEBI:57287"/>
        <dbReference type="ChEBI" id="CHEBI:57288"/>
        <dbReference type="ChEBI" id="CHEBI:74900"/>
        <dbReference type="ChEBI" id="CHEBI:82748"/>
        <dbReference type="ChEBI" id="CHEBI:456216"/>
    </reaction>
</comment>
<evidence type="ECO:0000256" key="9">
    <source>
        <dbReference type="HAMAP-Rule" id="MF_03211"/>
    </source>
</evidence>
<dbReference type="Pfam" id="PF13725">
    <property type="entry name" value="tRNA_bind_2"/>
    <property type="match status" value="1"/>
</dbReference>
<accession>A0A976MEQ4</accession>
<evidence type="ECO:0000259" key="11">
    <source>
        <dbReference type="Pfam" id="PF05127"/>
    </source>
</evidence>
<keyword evidence="3 9" id="KW-0808">Transferase</keyword>
<comment type="subcellular location">
    <subcellularLocation>
        <location evidence="1 9">Nucleus</location>
        <location evidence="1 9">Nucleolus</location>
    </subcellularLocation>
</comment>
<dbReference type="GO" id="GO:0030686">
    <property type="term" value="C:90S preribosome"/>
    <property type="evidence" value="ECO:0007669"/>
    <property type="project" value="TreeGrafter"/>
</dbReference>
<evidence type="ECO:0000256" key="10">
    <source>
        <dbReference type="SAM" id="MobiDB-lite"/>
    </source>
</evidence>
<dbReference type="Gene3D" id="3.40.50.300">
    <property type="entry name" value="P-loop containing nucleotide triphosphate hydrolases"/>
    <property type="match status" value="1"/>
</dbReference>
<feature type="binding site" evidence="9">
    <location>
        <begin position="681"/>
        <end position="683"/>
    </location>
    <ligand>
        <name>acetyl-CoA</name>
        <dbReference type="ChEBI" id="CHEBI:57288"/>
    </ligand>
</feature>
<comment type="function">
    <text evidence="9">RNA cytidine acetyltransferase with specificity toward both 18S rRNA and tRNAs. Catalyzes the formation of N(4)-acetylcytidine (ac4C) in 18S rRNA. Required for early nucleolar cleavages of precursor rRNA at sites A0, A1 and A2 during 18S rRNA synthesis. Catalyzes the formation of ac4C in serine and leucine tRNAs. Requires a tRNA-binding adapter protein for full tRNA acetyltransferase activity but not for 18S rRNA acetylation.</text>
</comment>
<evidence type="ECO:0000256" key="3">
    <source>
        <dbReference type="ARBA" id="ARBA00022679"/>
    </source>
</evidence>
<evidence type="ECO:0000256" key="7">
    <source>
        <dbReference type="ARBA" id="ARBA00023242"/>
    </source>
</evidence>
<dbReference type="InterPro" id="IPR032672">
    <property type="entry name" value="TmcA/NAT10/Kre33"/>
</dbReference>
<evidence type="ECO:0000256" key="5">
    <source>
        <dbReference type="ARBA" id="ARBA00022741"/>
    </source>
</evidence>
<dbReference type="EC" id="2.3.1.-" evidence="9"/>
<dbReference type="SUPFAM" id="SSF52540">
    <property type="entry name" value="P-loop containing nucleoside triphosphate hydrolases"/>
    <property type="match status" value="1"/>
</dbReference>
<evidence type="ECO:0000256" key="6">
    <source>
        <dbReference type="ARBA" id="ARBA00022840"/>
    </source>
</evidence>
<feature type="binding site" evidence="9">
    <location>
        <position position="770"/>
    </location>
    <ligand>
        <name>acetyl-CoA</name>
        <dbReference type="ChEBI" id="CHEBI:57288"/>
    </ligand>
</feature>
<sequence length="991" mass="112059">MKKKVSGDIRALVEHCVSTNERCIFFIVGDKSRFQVANLHYLLQRLVGKKPNVLWCYKKSLEVSSHQRKRQKLANKLAKKGLYDENTESPYELFLRTTDIKYVYYRDSQKVLGQTFSVLVLQDFEALTPNVLCRTIETVEGGGMICILLRTMESLEDLYNITMDAHSKLCSYKHDKVEPRFVRRFVLSLSSSKNTMVVDDELNILPICKGGLTEVVKRDPKKKLNKLISKLTSEEYSHENYYVLKKLSSLAVTYSQLKALIALLNVILEGVDRKIVTLLSDRGRGKSATIGLFLSSALHLDFRNILIVAPNVENVSTLFEFLQKGLKCLGVEEHVGYTMVRTEGYASYLKLNKRNSGVKFMCSTDIKNADEFIKMFSWDILIIEEAASIPMPIVDALCSKGIVIISSTTGGYEGTGRSISLKLVQKFKKTLNASMLSEVVLKQPIRYAKNDPIEAWLNKLLCLNTSKDEEVDAIKGDIQVPQKCKFLLVNRNLLFSHHPYTEKFLKKLTYTLSSSHYRNSPDDLLLLSDAPAHKIMVLAYVKSSQKTKQGPVGDDEVNHSKSTHNHGYDLNTSEPMLREHTSYLNHVESGSLGESDKVKNKQFKVKDQDSDESEVEEEEDDGLKIMCVLHVALEGSIGKEAVKKAVTRGLKPSGDLIPWTVTQHFCTDNFSQLNGIRIVRIAVPQNLQSLGYGSETIKRLVKYRNLVASVKEDQDTLLTNLDELALEDEYETIPQNVYENMGSSYENMNKIHYVGTCFGVSSGLVKFWTRLGFRAVYMRQVPNEATGEFSAIMLYNTSKQTKPFEDEKGTGDDIKQQQGEDWLEPFTKDFSNRLLALSASCFRHLKCTTILSLLSGQKHVYSTSQVQESASDQPEESEVSNEDKGLILSLMNSHDFGRLERYGKQMAEFTIVTDLIPKISFLYFTGKLKVKISFLQSCILLALGSQHKTVNEVTEELKMPVNQVMALLQKTIVRFSKFFNTLETSMSENAS</sequence>
<dbReference type="GO" id="GO:1904812">
    <property type="term" value="P:rRNA acetylation involved in maturation of SSU-rRNA"/>
    <property type="evidence" value="ECO:0007669"/>
    <property type="project" value="InterPro"/>
</dbReference>
<feature type="compositionally biased region" description="Acidic residues" evidence="10">
    <location>
        <begin position="609"/>
        <end position="619"/>
    </location>
</feature>
<evidence type="ECO:0000259" key="14">
    <source>
        <dbReference type="Pfam" id="PF13725"/>
    </source>
</evidence>
<dbReference type="Pfam" id="PF08351">
    <property type="entry name" value="TmcA_N"/>
    <property type="match status" value="1"/>
</dbReference>
<feature type="binding site" evidence="9">
    <location>
        <position position="446"/>
    </location>
    <ligand>
        <name>ATP</name>
        <dbReference type="ChEBI" id="CHEBI:30616"/>
    </ligand>
</feature>
<proteinExistence type="inferred from homology"/>
<keyword evidence="7 9" id="KW-0539">Nucleus</keyword>
<feature type="binding site" evidence="9">
    <location>
        <begin position="688"/>
        <end position="694"/>
    </location>
    <ligand>
        <name>acetyl-CoA</name>
        <dbReference type="ChEBI" id="CHEBI:57288"/>
    </ligand>
</feature>
<dbReference type="HAMAP" id="MF_03211">
    <property type="entry name" value="RNA_acetyltr_Nat10"/>
    <property type="match status" value="1"/>
</dbReference>
<comment type="catalytic activity">
    <reaction evidence="9">
        <text>a cytidine in 18S rRNA + acetyl-CoA + ATP + H2O = an N(4)-acetylcytidine in 18S rRNA + ADP + phosphate + CoA + H(+)</text>
        <dbReference type="Rhea" id="RHEA:51424"/>
        <dbReference type="Rhea" id="RHEA-COMP:13575"/>
        <dbReference type="Rhea" id="RHEA-COMP:13576"/>
        <dbReference type="ChEBI" id="CHEBI:15377"/>
        <dbReference type="ChEBI" id="CHEBI:15378"/>
        <dbReference type="ChEBI" id="CHEBI:30616"/>
        <dbReference type="ChEBI" id="CHEBI:43474"/>
        <dbReference type="ChEBI" id="CHEBI:57287"/>
        <dbReference type="ChEBI" id="CHEBI:57288"/>
        <dbReference type="ChEBI" id="CHEBI:74900"/>
        <dbReference type="ChEBI" id="CHEBI:82748"/>
        <dbReference type="ChEBI" id="CHEBI:456216"/>
    </reaction>
</comment>
<evidence type="ECO:0000259" key="13">
    <source>
        <dbReference type="Pfam" id="PF13718"/>
    </source>
</evidence>
<dbReference type="InterPro" id="IPR000182">
    <property type="entry name" value="GNAT_dom"/>
</dbReference>
<feature type="binding site" evidence="9">
    <location>
        <begin position="283"/>
        <end position="292"/>
    </location>
    <ligand>
        <name>ATP</name>
        <dbReference type="ChEBI" id="CHEBI:30616"/>
    </ligand>
</feature>
<dbReference type="Gene3D" id="3.40.50.11040">
    <property type="match status" value="1"/>
</dbReference>
<dbReference type="GO" id="GO:0005730">
    <property type="term" value="C:nucleolus"/>
    <property type="evidence" value="ECO:0007669"/>
    <property type="project" value="UniProtKB-SubCell"/>
</dbReference>
<evidence type="ECO:0000313" key="16">
    <source>
        <dbReference type="Proteomes" id="UP000244811"/>
    </source>
</evidence>
<evidence type="ECO:0000256" key="8">
    <source>
        <dbReference type="ARBA" id="ARBA00023315"/>
    </source>
</evidence>
<name>A0A976MEQ4_THEOR</name>
<organism evidence="15 16">
    <name type="scientific">Theileria orientalis</name>
    <dbReference type="NCBI Taxonomy" id="68886"/>
    <lineage>
        <taxon>Eukaryota</taxon>
        <taxon>Sar</taxon>
        <taxon>Alveolata</taxon>
        <taxon>Apicomplexa</taxon>
        <taxon>Aconoidasida</taxon>
        <taxon>Piroplasmida</taxon>
        <taxon>Theileriidae</taxon>
        <taxon>Theileria</taxon>
    </lineage>
</organism>
<dbReference type="InterPro" id="IPR027417">
    <property type="entry name" value="P-loop_NTPase"/>
</dbReference>
<dbReference type="PANTHER" id="PTHR10925">
    <property type="entry name" value="N-ACETYLTRANSFERASE 10"/>
    <property type="match status" value="1"/>
</dbReference>
<feature type="domain" description="TmcA/NAT10 N-terminal" evidence="12">
    <location>
        <begin position="1"/>
        <end position="199"/>
    </location>
</feature>
<dbReference type="InterPro" id="IPR027992">
    <property type="entry name" value="tRNA_bind_dom"/>
</dbReference>
<evidence type="ECO:0000256" key="4">
    <source>
        <dbReference type="ARBA" id="ARBA00022694"/>
    </source>
</evidence>
<feature type="compositionally biased region" description="Basic and acidic residues" evidence="10">
    <location>
        <begin position="594"/>
        <end position="608"/>
    </location>
</feature>
<dbReference type="Pfam" id="PF13718">
    <property type="entry name" value="GNAT_acetyltr_2"/>
    <property type="match status" value="1"/>
</dbReference>